<keyword evidence="4" id="KW-1185">Reference proteome</keyword>
<sequence>MSLKQRPSKQTSLPGESSRSNTYHRHSSEEDRHSHSSYTEEDDDEAEYLDDSLYQDNIYTDSEGGEVQPSESASTRPSLSQPLSSSRAAPHRQPLAHQHQDHYHSVRDPAPISSSVAHSDDFGGGYYAPATFHPPFQRGSGLYNNNRSHGLAQYHQYSQNQGGHYMTGYPGGNQMVPYGAYNGHNPFTPLNNGSSGASYFSGAEPRHPYEMMPYQPPPGYYGPPPHYNLPAHMQQFTLSPPAQQQPTTEAPAQKTPSPAPKEPPIDLEKIRSEAQEAAKKEHEEKIKAINDQQEREARIRKEAEESFLRRMDEIRQQQEEAQKEIARAKAEAEKAALAKIEADRKAREEREKLEAEALKRAEENAIRKYEKEQKEAEQLRVKEQEMRERIEADAKRRLEEALRHEAETKAAAAQKASEEAERIKLMHEEAQRKAEADARAKLEAEAEAKRKVAEAEEAAKQEHEALKKKIQDEARAAALEAAEEAARAKGEKGAIRFKDAVGRKFNFPYNICNTWQGMQALIKQAFLHVEVIGPHVQEGRYDLTGPDGEIILPLVWEKVVQPDWAIEMTMWPVEEKKPEPPMPDMPPNGMRPGGMPMPHGPGGPGMGRPPRGMAVPGMMPGWGPPTGHSPPHLPDDLGMPGMPGIPGMMPRNVKKQHRTNTKKIPAGVFDYIIGSKPSKHRKK</sequence>
<feature type="domain" description="Ubiquitin-like" evidence="2">
    <location>
        <begin position="492"/>
        <end position="573"/>
    </location>
</feature>
<evidence type="ECO:0000256" key="1">
    <source>
        <dbReference type="SAM" id="MobiDB-lite"/>
    </source>
</evidence>
<dbReference type="Pfam" id="PF22893">
    <property type="entry name" value="ULD_2"/>
    <property type="match status" value="1"/>
</dbReference>
<dbReference type="CDD" id="cd06503">
    <property type="entry name" value="ATP-synt_Fo_b"/>
    <property type="match status" value="1"/>
</dbReference>
<dbReference type="EMBL" id="NJEU01000513">
    <property type="protein sequence ID" value="PHH73323.1"/>
    <property type="molecule type" value="Genomic_DNA"/>
</dbReference>
<dbReference type="PANTHER" id="PTHR13275:SF4">
    <property type="entry name" value="VACUOLAR PROTEIN SORTING-ASSOCIATED PROTEIN 72 HOMOLOG"/>
    <property type="match status" value="1"/>
</dbReference>
<feature type="compositionally biased region" description="Basic and acidic residues" evidence="1">
    <location>
        <begin position="98"/>
        <end position="107"/>
    </location>
</feature>
<feature type="compositionally biased region" description="Low complexity" evidence="1">
    <location>
        <begin position="240"/>
        <end position="256"/>
    </location>
</feature>
<evidence type="ECO:0000313" key="4">
    <source>
        <dbReference type="Proteomes" id="UP000224854"/>
    </source>
</evidence>
<evidence type="ECO:0000313" key="3">
    <source>
        <dbReference type="EMBL" id="PHH73323.1"/>
    </source>
</evidence>
<comment type="caution">
    <text evidence="3">The sequence shown here is derived from an EMBL/GenBank/DDBJ whole genome shotgun (WGS) entry which is preliminary data.</text>
</comment>
<feature type="compositionally biased region" description="Basic and acidic residues" evidence="1">
    <location>
        <begin position="263"/>
        <end position="284"/>
    </location>
</feature>
<feature type="compositionally biased region" description="Low complexity" evidence="1">
    <location>
        <begin position="74"/>
        <end position="87"/>
    </location>
</feature>
<feature type="region of interest" description="Disordered" evidence="1">
    <location>
        <begin position="240"/>
        <end position="284"/>
    </location>
</feature>
<protein>
    <recommendedName>
        <fullName evidence="2">Ubiquitin-like domain-containing protein</fullName>
    </recommendedName>
</protein>
<dbReference type="OrthoDB" id="3045089at2759"/>
<evidence type="ECO:0000259" key="2">
    <source>
        <dbReference type="Pfam" id="PF22893"/>
    </source>
</evidence>
<proteinExistence type="predicted"/>
<dbReference type="InterPro" id="IPR054464">
    <property type="entry name" value="ULD_fung"/>
</dbReference>
<dbReference type="Proteomes" id="UP000224854">
    <property type="component" value="Unassembled WGS sequence"/>
</dbReference>
<feature type="region of interest" description="Disordered" evidence="1">
    <location>
        <begin position="1"/>
        <end position="117"/>
    </location>
</feature>
<dbReference type="GO" id="GO:0005634">
    <property type="term" value="C:nucleus"/>
    <property type="evidence" value="ECO:0007669"/>
    <property type="project" value="TreeGrafter"/>
</dbReference>
<dbReference type="AlphaFoldDB" id="A0A2C5Z0D5"/>
<feature type="compositionally biased region" description="Polar residues" evidence="1">
    <location>
        <begin position="8"/>
        <end position="21"/>
    </location>
</feature>
<accession>A0A2C5Z0D5</accession>
<gene>
    <name evidence="3" type="ORF">CDD82_5537</name>
</gene>
<organism evidence="3 4">
    <name type="scientific">Ophiocordyceps australis</name>
    <dbReference type="NCBI Taxonomy" id="1399860"/>
    <lineage>
        <taxon>Eukaryota</taxon>
        <taxon>Fungi</taxon>
        <taxon>Dikarya</taxon>
        <taxon>Ascomycota</taxon>
        <taxon>Pezizomycotina</taxon>
        <taxon>Sordariomycetes</taxon>
        <taxon>Hypocreomycetidae</taxon>
        <taxon>Hypocreales</taxon>
        <taxon>Ophiocordycipitaceae</taxon>
        <taxon>Ophiocordyceps</taxon>
    </lineage>
</organism>
<reference evidence="3 4" key="1">
    <citation type="submission" date="2017-06" db="EMBL/GenBank/DDBJ databases">
        <title>Ant-infecting Ophiocordyceps genomes reveal a high diversity of potential behavioral manipulation genes and a possible major role for enterotoxins.</title>
        <authorList>
            <person name="De Bekker C."/>
            <person name="Evans H.C."/>
            <person name="Brachmann A."/>
            <person name="Hughes D.P."/>
        </authorList>
    </citation>
    <scope>NUCLEOTIDE SEQUENCE [LARGE SCALE GENOMIC DNA]</scope>
    <source>
        <strain evidence="3 4">1348a</strain>
    </source>
</reference>
<name>A0A2C5Z0D5_9HYPO</name>
<feature type="compositionally biased region" description="Acidic residues" evidence="1">
    <location>
        <begin position="39"/>
        <end position="50"/>
    </location>
</feature>
<dbReference type="PANTHER" id="PTHR13275">
    <property type="entry name" value="YL-1 PROTEIN TRANSCRIPTION FACTOR-LIKE 1"/>
    <property type="match status" value="1"/>
</dbReference>